<reference evidence="1" key="1">
    <citation type="submission" date="2014-11" db="EMBL/GenBank/DDBJ databases">
        <authorList>
            <person name="Amaro Gonzalez C."/>
        </authorList>
    </citation>
    <scope>NUCLEOTIDE SEQUENCE</scope>
</reference>
<evidence type="ECO:0000313" key="1">
    <source>
        <dbReference type="EMBL" id="JAH43919.1"/>
    </source>
</evidence>
<organism evidence="1">
    <name type="scientific">Anguilla anguilla</name>
    <name type="common">European freshwater eel</name>
    <name type="synonym">Muraena anguilla</name>
    <dbReference type="NCBI Taxonomy" id="7936"/>
    <lineage>
        <taxon>Eukaryota</taxon>
        <taxon>Metazoa</taxon>
        <taxon>Chordata</taxon>
        <taxon>Craniata</taxon>
        <taxon>Vertebrata</taxon>
        <taxon>Euteleostomi</taxon>
        <taxon>Actinopterygii</taxon>
        <taxon>Neopterygii</taxon>
        <taxon>Teleostei</taxon>
        <taxon>Anguilliformes</taxon>
        <taxon>Anguillidae</taxon>
        <taxon>Anguilla</taxon>
    </lineage>
</organism>
<name>A0A0E9SRD6_ANGAN</name>
<proteinExistence type="predicted"/>
<accession>A0A0E9SRD6</accession>
<protein>
    <submittedName>
        <fullName evidence="1">Uncharacterized protein</fullName>
    </submittedName>
</protein>
<reference evidence="1" key="2">
    <citation type="journal article" date="2015" name="Fish Shellfish Immunol.">
        <title>Early steps in the European eel (Anguilla anguilla)-Vibrio vulnificus interaction in the gills: Role of the RtxA13 toxin.</title>
        <authorList>
            <person name="Callol A."/>
            <person name="Pajuelo D."/>
            <person name="Ebbesson L."/>
            <person name="Teles M."/>
            <person name="MacKenzie S."/>
            <person name="Amaro C."/>
        </authorList>
    </citation>
    <scope>NUCLEOTIDE SEQUENCE</scope>
</reference>
<dbReference type="EMBL" id="GBXM01064658">
    <property type="protein sequence ID" value="JAH43919.1"/>
    <property type="molecule type" value="Transcribed_RNA"/>
</dbReference>
<dbReference type="AlphaFoldDB" id="A0A0E9SRD6"/>
<sequence length="29" mass="3318">MHCKSQVLREDSCVVSYEEHGVDSVDYVC</sequence>